<evidence type="ECO:0000256" key="1">
    <source>
        <dbReference type="SAM" id="MobiDB-lite"/>
    </source>
</evidence>
<sequence>MSLKPNSFHGRALIDYKKKQAIWFKSCSISHQLFCNCGDWQVHIQRYSNRQQCIIGGDLTDEGGISFATESGTSTGDAGGELIGGGGITGDVG</sequence>
<feature type="region of interest" description="Disordered" evidence="1">
    <location>
        <begin position="70"/>
        <end position="93"/>
    </location>
</feature>
<dbReference type="Pfam" id="PF02957">
    <property type="entry name" value="TT_ORF2-like"/>
    <property type="match status" value="1"/>
</dbReference>
<feature type="compositionally biased region" description="Gly residues" evidence="1">
    <location>
        <begin position="77"/>
        <end position="93"/>
    </location>
</feature>
<dbReference type="InterPro" id="IPR004118">
    <property type="entry name" value="HEV_TT_vir_Orf2/Gyrovir_Vp2_N"/>
</dbReference>
<name>A0A220IGK4_9VIRU</name>
<evidence type="ECO:0000259" key="2">
    <source>
        <dbReference type="Pfam" id="PF02957"/>
    </source>
</evidence>
<reference evidence="3" key="1">
    <citation type="journal article" date="2017" name="Microbiome">
        <title>Virome comparisons in wild-diseased and healthy captive giant pandas.</title>
        <authorList>
            <person name="Zhang W."/>
            <person name="Yang S."/>
            <person name="Shan T."/>
            <person name="Hou R."/>
            <person name="Liu Z."/>
            <person name="Li W."/>
            <person name="Guo L."/>
            <person name="Wang Y."/>
            <person name="Chen P."/>
            <person name="Wang X."/>
            <person name="Feng F."/>
            <person name="Wang H."/>
            <person name="Chen C."/>
            <person name="Shen Q."/>
            <person name="Zhou C."/>
            <person name="Hua X."/>
            <person name="Cui L."/>
            <person name="Deng X."/>
            <person name="Zhang Z."/>
            <person name="Qi D."/>
            <person name="Delwart E."/>
        </authorList>
    </citation>
    <scope>NUCLEOTIDE SEQUENCE</scope>
    <source>
        <strain evidence="3">Gpan21170</strain>
    </source>
</reference>
<proteinExistence type="predicted"/>
<protein>
    <submittedName>
        <fullName evidence="3">ORF4</fullName>
    </submittedName>
</protein>
<dbReference type="EMBL" id="MF327553">
    <property type="protein sequence ID" value="ASH99124.1"/>
    <property type="molecule type" value="Genomic_DNA"/>
</dbReference>
<organism evidence="3">
    <name type="scientific">Giant panda anellovirus</name>
    <dbReference type="NCBI Taxonomy" id="2016460"/>
    <lineage>
        <taxon>Viruses</taxon>
        <taxon>Monodnaviria</taxon>
        <taxon>Shotokuvirae</taxon>
        <taxon>Commensaviricota</taxon>
        <taxon>Cardeaviricetes</taxon>
        <taxon>Sanitavirales</taxon>
        <taxon>Anelloviridae</taxon>
    </lineage>
</organism>
<evidence type="ECO:0000313" key="3">
    <source>
        <dbReference type="EMBL" id="ASH99124.1"/>
    </source>
</evidence>
<accession>A0A220IGK4</accession>
<feature type="domain" description="Hepatitis TT virus Orf2/Gyrovirus Vp2 N-terminal" evidence="2">
    <location>
        <begin position="16"/>
        <end position="52"/>
    </location>
</feature>